<feature type="compositionally biased region" description="Basic and acidic residues" evidence="1">
    <location>
        <begin position="46"/>
        <end position="57"/>
    </location>
</feature>
<evidence type="ECO:0000256" key="1">
    <source>
        <dbReference type="SAM" id="MobiDB-lite"/>
    </source>
</evidence>
<evidence type="ECO:0000313" key="2">
    <source>
        <dbReference type="EMBL" id="KPN29077.1"/>
    </source>
</evidence>
<organism evidence="2 3">
    <name type="scientific">Halolamina pelagica</name>
    <dbReference type="NCBI Taxonomy" id="699431"/>
    <lineage>
        <taxon>Archaea</taxon>
        <taxon>Methanobacteriati</taxon>
        <taxon>Methanobacteriota</taxon>
        <taxon>Stenosarchaea group</taxon>
        <taxon>Halobacteria</taxon>
        <taxon>Halobacteriales</taxon>
        <taxon>Haloferacaceae</taxon>
    </lineage>
</organism>
<dbReference type="AlphaFoldDB" id="A0A0P7GKJ2"/>
<proteinExistence type="predicted"/>
<feature type="region of interest" description="Disordered" evidence="1">
    <location>
        <begin position="35"/>
        <end position="57"/>
    </location>
</feature>
<comment type="caution">
    <text evidence="2">The sequence shown here is derived from an EMBL/GenBank/DDBJ whole genome shotgun (WGS) entry which is preliminary data.</text>
</comment>
<sequence length="57" mass="6547">MVREFGYAAAARYLDNSEEQVRQAYQHIEAAERADMATEALSNTDGRVREPTERDRT</sequence>
<dbReference type="Proteomes" id="UP000050535">
    <property type="component" value="Unassembled WGS sequence"/>
</dbReference>
<accession>A0A0P7GKJ2</accession>
<evidence type="ECO:0000313" key="3">
    <source>
        <dbReference type="Proteomes" id="UP000050535"/>
    </source>
</evidence>
<name>A0A0P7GKJ2_9EURY</name>
<dbReference type="PATRIC" id="fig|699431.3.peg.3400"/>
<gene>
    <name evidence="2" type="ORF">SY89_03311</name>
</gene>
<keyword evidence="3" id="KW-1185">Reference proteome</keyword>
<dbReference type="EMBL" id="LGUC01000002">
    <property type="protein sequence ID" value="KPN29077.1"/>
    <property type="molecule type" value="Genomic_DNA"/>
</dbReference>
<reference evidence="3" key="1">
    <citation type="submission" date="2013-11" db="EMBL/GenBank/DDBJ databases">
        <authorList>
            <person name="Hoang H.T."/>
            <person name="Killian M.L."/>
            <person name="Madson D.M."/>
            <person name="Arruda P.H.E."/>
            <person name="Sun D."/>
            <person name="Schwartz K.J."/>
            <person name="Yoon K."/>
        </authorList>
    </citation>
    <scope>NUCLEOTIDE SEQUENCE [LARGE SCALE GENOMIC DNA]</scope>
    <source>
        <strain evidence="3">CDK2</strain>
    </source>
</reference>
<protein>
    <submittedName>
        <fullName evidence="2">Uncharacterized protein</fullName>
    </submittedName>
</protein>